<sequence>MEGTETLILLEEVLGGKIHDPKIYATKTSTLHLMLASSPACVVRASGMIATRLKQQKKINDDNYNAFQKYIQEILSGKRPKSLQLAHSGYTDDLAQKASKLIFGLSKLQKLYTYTLLSSFFSLKLYQAKFSVSSANKHTSCYKFFILLSKKYQTSTKKFFQTWKYYKPPKEKPVSGKFRERQLKYQCIRKILRLIKPSFEPIAYWRWKIKISDYKEIKIKFIKAMTMSERLLRFSLKKNHFRKWNFVNTKMKKISKFRLGRALSIAKTKYFFLNFLTILKWKNSIKKPQKKEIGLNLQKSSKHKLRACKSDTRSKEKVLGNVIRISTVRYQCLKHTSFMRFYFNCLLEETISEIHHSKITKRKRKRIINSLLSNKGHNNEPLSAYSVSLKSPEESLKRVLRFTNVRYFYTFLMFFKRWTHFKRDESFSEEEHHHVIKRKKILSPRNAIIPMVQKEVDDTIEELTCHTAHLKGISKPTRNALLRSSKRKQTDDKAQLQNIINFLNKISISKKKLFTEALKIWIFRVKEHEKFIEIGRRIVYSLIRRRNMNKKSLRIAMNAFFENKKKKVAPENISKYLNILVHKALEVKNAKKFIILLWKEKIRKMGSIKIFKLAVRSLMKIRKAVMHPWLGVWKKILGTTITKCEVLEMVKVLNNALGKSIENVIKKQITKRSIENAKTGMGHVKTMMLFGRIYGFMIKRIRFGMDGLMKWTKGKKVETRKKLKNMIAIVLKTFCKNGRRVFRPIREYKNRDVILKRAIRKIRSGLIIRKEILKYLWNVWKLNIRNIKFKSLFSTFRTVKLRSALSKLANRMTITYFQSFKHISSLIDKNQMLKYILQSISKRTQIIFLRVLARSSLSFAPNFLYLINRILMRTKNTCLSRIISKTGQRLFSKLNSATLAKMSQALEKIKKRSQICKLIQKLNSAFILIKIFKKKTSDKLAQRFKDWKHHEALRRKILLKKYVMMIIFKTSLCYETILIRWRYIISHDNLIPVQKNVILIRRMTLATANYINRLKQFALFKLVMYSTFFPDQSKHNSMTSIPAPNLSMIKTEESELPSFMSSGEKSPYEGGIFSMSTAISSRITKDEIHNISQIGALEYLIFIIKSAVLRRIVYGITSIEMFSKNLVENDEEREGFFEEINALRYDKHSLLEDNASLRLHNEALIENLERTNAECLNLSELLKETKISRMVALLGKMIEVPVVESLYALKSNSSYRY</sequence>
<dbReference type="AlphaFoldDB" id="A0A1R2CGB9"/>
<gene>
    <name evidence="2" type="ORF">SteCoe_10143</name>
</gene>
<dbReference type="Proteomes" id="UP000187209">
    <property type="component" value="Unassembled WGS sequence"/>
</dbReference>
<proteinExistence type="predicted"/>
<evidence type="ECO:0000313" key="2">
    <source>
        <dbReference type="EMBL" id="OMJ87990.1"/>
    </source>
</evidence>
<accession>A0A1R2CGB9</accession>
<evidence type="ECO:0000313" key="3">
    <source>
        <dbReference type="Proteomes" id="UP000187209"/>
    </source>
</evidence>
<evidence type="ECO:0000256" key="1">
    <source>
        <dbReference type="SAM" id="Coils"/>
    </source>
</evidence>
<organism evidence="2 3">
    <name type="scientific">Stentor coeruleus</name>
    <dbReference type="NCBI Taxonomy" id="5963"/>
    <lineage>
        <taxon>Eukaryota</taxon>
        <taxon>Sar</taxon>
        <taxon>Alveolata</taxon>
        <taxon>Ciliophora</taxon>
        <taxon>Postciliodesmatophora</taxon>
        <taxon>Heterotrichea</taxon>
        <taxon>Heterotrichida</taxon>
        <taxon>Stentoridae</taxon>
        <taxon>Stentor</taxon>
    </lineage>
</organism>
<feature type="coiled-coil region" evidence="1">
    <location>
        <begin position="1154"/>
        <end position="1185"/>
    </location>
</feature>
<comment type="caution">
    <text evidence="2">The sequence shown here is derived from an EMBL/GenBank/DDBJ whole genome shotgun (WGS) entry which is preliminary data.</text>
</comment>
<protein>
    <submittedName>
        <fullName evidence="2">Uncharacterized protein</fullName>
    </submittedName>
</protein>
<reference evidence="2 3" key="1">
    <citation type="submission" date="2016-11" db="EMBL/GenBank/DDBJ databases">
        <title>The macronuclear genome of Stentor coeruleus: a giant cell with tiny introns.</title>
        <authorList>
            <person name="Slabodnick M."/>
            <person name="Ruby J.G."/>
            <person name="Reiff S.B."/>
            <person name="Swart E.C."/>
            <person name="Gosai S."/>
            <person name="Prabakaran S."/>
            <person name="Witkowska E."/>
            <person name="Larue G.E."/>
            <person name="Fisher S."/>
            <person name="Freeman R.M."/>
            <person name="Gunawardena J."/>
            <person name="Chu W."/>
            <person name="Stover N.A."/>
            <person name="Gregory B.D."/>
            <person name="Nowacki M."/>
            <person name="Derisi J."/>
            <person name="Roy S.W."/>
            <person name="Marshall W.F."/>
            <person name="Sood P."/>
        </authorList>
    </citation>
    <scope>NUCLEOTIDE SEQUENCE [LARGE SCALE GENOMIC DNA]</scope>
    <source>
        <strain evidence="2">WM001</strain>
    </source>
</reference>
<keyword evidence="1" id="KW-0175">Coiled coil</keyword>
<keyword evidence="3" id="KW-1185">Reference proteome</keyword>
<dbReference type="EMBL" id="MPUH01000162">
    <property type="protein sequence ID" value="OMJ87990.1"/>
    <property type="molecule type" value="Genomic_DNA"/>
</dbReference>
<name>A0A1R2CGB9_9CILI</name>